<protein>
    <recommendedName>
        <fullName evidence="5">F(420)H(2) dehydrogenase subunit H</fullName>
        <ecNumber evidence="5">1.5.98.3</ecNumber>
    </recommendedName>
    <alternativeName>
        <fullName evidence="5">F(420)H(2)-dependent phenazine dehydrogenase subunit H</fullName>
    </alternativeName>
    <alternativeName>
        <fullName evidence="5">F(420)H(2)-dependent phenazine oxidoreductase subunit H</fullName>
        <shortName evidence="5">FPO subunit H</shortName>
    </alternativeName>
</protein>
<evidence type="ECO:0000256" key="1">
    <source>
        <dbReference type="ARBA" id="ARBA00004141"/>
    </source>
</evidence>
<dbReference type="EMBL" id="DUIH01000021">
    <property type="protein sequence ID" value="HIH70104.1"/>
    <property type="molecule type" value="Genomic_DNA"/>
</dbReference>
<reference evidence="6" key="1">
    <citation type="journal article" date="2020" name="bioRxiv">
        <title>A rank-normalized archaeal taxonomy based on genome phylogeny resolves widespread incomplete and uneven classifications.</title>
        <authorList>
            <person name="Rinke C."/>
            <person name="Chuvochina M."/>
            <person name="Mussig A.J."/>
            <person name="Chaumeil P.-A."/>
            <person name="Waite D.W."/>
            <person name="Whitman W.B."/>
            <person name="Parks D.H."/>
            <person name="Hugenholtz P."/>
        </authorList>
    </citation>
    <scope>NUCLEOTIDE SEQUENCE</scope>
    <source>
        <strain evidence="6">UBA12518</strain>
    </source>
</reference>
<keyword evidence="2 5" id="KW-0812">Transmembrane</keyword>
<dbReference type="Pfam" id="PF00146">
    <property type="entry name" value="NADHdh"/>
    <property type="match status" value="1"/>
</dbReference>
<proteinExistence type="inferred from homology"/>
<name>A0A832RXE0_9EURY</name>
<feature type="transmembrane region" description="Helical" evidence="5">
    <location>
        <begin position="177"/>
        <end position="196"/>
    </location>
</feature>
<comment type="caution">
    <text evidence="6">The sequence shown here is derived from an EMBL/GenBank/DDBJ whole genome shotgun (WGS) entry which is preliminary data.</text>
</comment>
<dbReference type="GO" id="GO:0003954">
    <property type="term" value="F:NADH dehydrogenase activity"/>
    <property type="evidence" value="ECO:0007669"/>
    <property type="project" value="TreeGrafter"/>
</dbReference>
<keyword evidence="5" id="KW-1003">Cell membrane</keyword>
<dbReference type="NCBIfam" id="NF004741">
    <property type="entry name" value="PRK06076.1-2"/>
    <property type="match status" value="1"/>
</dbReference>
<dbReference type="Proteomes" id="UP000600363">
    <property type="component" value="Unassembled WGS sequence"/>
</dbReference>
<dbReference type="InterPro" id="IPR018086">
    <property type="entry name" value="NADH_UbQ_OxRdtase_su1_CS"/>
</dbReference>
<feature type="transmembrane region" description="Helical" evidence="5">
    <location>
        <begin position="83"/>
        <end position="108"/>
    </location>
</feature>
<dbReference type="PROSITE" id="PS00667">
    <property type="entry name" value="COMPLEX1_ND1_1"/>
    <property type="match status" value="1"/>
</dbReference>
<gene>
    <name evidence="6" type="primary">nuoH</name>
    <name evidence="5" type="synonym">fpoH</name>
    <name evidence="6" type="ORF">HA299_05795</name>
</gene>
<comment type="subcellular location">
    <subcellularLocation>
        <location evidence="5">Cell membrane</location>
        <topology evidence="5">Multi-pass membrane protein</topology>
    </subcellularLocation>
    <subcellularLocation>
        <location evidence="1">Membrane</location>
        <topology evidence="1">Multi-pass membrane protein</topology>
    </subcellularLocation>
</comment>
<comment type="subunit">
    <text evidence="5">The FPO complex is composed of at least 13 different subunits. FpoA, FpoH, FpoJ, FpoK, FpoL, FpoM and FpoN proteins constitute the membrane sector of the complex.</text>
</comment>
<comment type="function">
    <text evidence="5">Component of the F(420)H(2) dehydrogenase (FPO complex) which is part of the energy-conserving F(420)H(2):heterodisulfide oxidoreductase system. The membrane-bound electron transfer system of the complex plays an important role in the metabolism of methylotrophic methanogens when the organisms grow on methanol or methylamines. Catalyzes the oxidation of methanophenazine to dihydromethanophenazine. It shuttles electrons from F(420)H(2), via FAD and iron-sulfur (Fe-S) centers, to methanophenazine (an electron carrier in the membrane). It couples the redox reaction to proton translocation (for every two electrons transferred, two hydrogen ions are translocated across the cytoplasmic membrane), and thus conserves the redox energy in a proton gradient.</text>
</comment>
<dbReference type="GO" id="GO:0043738">
    <property type="term" value="F:reduced coenzyme F420 dehydrogenase activity"/>
    <property type="evidence" value="ECO:0007669"/>
    <property type="project" value="UniProtKB-EC"/>
</dbReference>
<comment type="catalytic activity">
    <reaction evidence="5">
        <text>methanophenazine + reduced coenzyme F420-(gamma-L-Glu)(n) = dihydromethanophenazine + oxidized coenzyme F420-(gamma-L-Glu)(n) + H(+)</text>
        <dbReference type="Rhea" id="RHEA:54752"/>
        <dbReference type="Rhea" id="RHEA-COMP:12939"/>
        <dbReference type="Rhea" id="RHEA-COMP:14378"/>
        <dbReference type="ChEBI" id="CHEBI:15378"/>
        <dbReference type="ChEBI" id="CHEBI:29118"/>
        <dbReference type="ChEBI" id="CHEBI:50375"/>
        <dbReference type="ChEBI" id="CHEBI:133980"/>
        <dbReference type="ChEBI" id="CHEBI:139511"/>
        <dbReference type="EC" id="1.5.98.3"/>
    </reaction>
</comment>
<dbReference type="PROSITE" id="PS00668">
    <property type="entry name" value="COMPLEX1_ND1_2"/>
    <property type="match status" value="1"/>
</dbReference>
<feature type="transmembrane region" description="Helical" evidence="5">
    <location>
        <begin position="339"/>
        <end position="360"/>
    </location>
</feature>
<accession>A0A832RXE0</accession>
<evidence type="ECO:0000256" key="3">
    <source>
        <dbReference type="ARBA" id="ARBA00022989"/>
    </source>
</evidence>
<dbReference type="InterPro" id="IPR053455">
    <property type="entry name" value="F420H2_dehydrogenase_H"/>
</dbReference>
<dbReference type="NCBIfam" id="NF040610">
    <property type="entry name" value="F420_dehyd_FpoH"/>
    <property type="match status" value="1"/>
</dbReference>
<keyword evidence="4 5" id="KW-0472">Membrane</keyword>
<dbReference type="PANTHER" id="PTHR11432:SF3">
    <property type="entry name" value="NADH-UBIQUINONE OXIDOREDUCTASE CHAIN 1"/>
    <property type="match status" value="1"/>
</dbReference>
<evidence type="ECO:0000313" key="7">
    <source>
        <dbReference type="Proteomes" id="UP000600363"/>
    </source>
</evidence>
<organism evidence="6 7">
    <name type="scientific">Methermicoccus shengliensis</name>
    <dbReference type="NCBI Taxonomy" id="660064"/>
    <lineage>
        <taxon>Archaea</taxon>
        <taxon>Methanobacteriati</taxon>
        <taxon>Methanobacteriota</taxon>
        <taxon>Stenosarchaea group</taxon>
        <taxon>Methanomicrobia</taxon>
        <taxon>Methanosarcinales</taxon>
        <taxon>Methermicoccaceae</taxon>
        <taxon>Methermicoccus</taxon>
    </lineage>
</organism>
<sequence>MSLLASYPFIKPLVIGLVGAAVLTGLLYLGGMFVVWLERKFTADMQSRFGPNRVGKYGLLQLIADALKLLTKEDIVPRSADQLLYLGAPIVAVSSALLMAAGMPYGYIRLPDWSILGVSLQGTHLLAVSNLDVGLLYVEAVSAVSVVGIFMAGWASPNKYALISAFRNVARMIGYEVPLAMSVVGVAVMAHSLNFVDVVNMQSSLYELFPVHPLLRYIPAWFIILQPIGFVVFGVSMLAELGSKPFDQIEAEEEIVAGWGVEYSGMRWALIYFSEYFHLILGSLFMVLLFFGGWTLPFDYPISLSPLVLLAKVILVIMGVLVVRWSLPRFRIDQVQTLGWKLLLPLSLINLAWAGALGMVL</sequence>
<evidence type="ECO:0000256" key="5">
    <source>
        <dbReference type="HAMAP-Rule" id="MF_01350"/>
    </source>
</evidence>
<dbReference type="GO" id="GO:0009060">
    <property type="term" value="P:aerobic respiration"/>
    <property type="evidence" value="ECO:0007669"/>
    <property type="project" value="TreeGrafter"/>
</dbReference>
<feature type="transmembrane region" description="Helical" evidence="5">
    <location>
        <begin position="276"/>
        <end position="295"/>
    </location>
</feature>
<dbReference type="HAMAP" id="MF_01350">
    <property type="entry name" value="NDH1_NuoH"/>
    <property type="match status" value="1"/>
</dbReference>
<feature type="transmembrane region" description="Helical" evidence="5">
    <location>
        <begin position="12"/>
        <end position="37"/>
    </location>
</feature>
<dbReference type="RefSeq" id="WP_042686464.1">
    <property type="nucleotide sequence ID" value="NZ_DUIH01000021.1"/>
</dbReference>
<dbReference type="InterPro" id="IPR001694">
    <property type="entry name" value="NADH_UbQ_OxRdtase_su1/FPO"/>
</dbReference>
<keyword evidence="6" id="KW-0560">Oxidoreductase</keyword>
<feature type="transmembrane region" description="Helical" evidence="5">
    <location>
        <begin position="135"/>
        <end position="156"/>
    </location>
</feature>
<dbReference type="GO" id="GO:0005886">
    <property type="term" value="C:plasma membrane"/>
    <property type="evidence" value="ECO:0007669"/>
    <property type="project" value="UniProtKB-SubCell"/>
</dbReference>
<feature type="transmembrane region" description="Helical" evidence="5">
    <location>
        <begin position="216"/>
        <end position="239"/>
    </location>
</feature>
<keyword evidence="3 5" id="KW-1133">Transmembrane helix</keyword>
<feature type="transmembrane region" description="Helical" evidence="5">
    <location>
        <begin position="307"/>
        <end position="327"/>
    </location>
</feature>
<dbReference type="PANTHER" id="PTHR11432">
    <property type="entry name" value="NADH DEHYDROGENASE SUBUNIT 1"/>
    <property type="match status" value="1"/>
</dbReference>
<evidence type="ECO:0000256" key="4">
    <source>
        <dbReference type="ARBA" id="ARBA00023136"/>
    </source>
</evidence>
<comment type="similarity">
    <text evidence="5">Belongs to the complex I subunit 1 family.</text>
</comment>
<dbReference type="AlphaFoldDB" id="A0A832RXE0"/>
<evidence type="ECO:0000313" key="6">
    <source>
        <dbReference type="EMBL" id="HIH70104.1"/>
    </source>
</evidence>
<evidence type="ECO:0000256" key="2">
    <source>
        <dbReference type="ARBA" id="ARBA00022692"/>
    </source>
</evidence>
<dbReference type="EC" id="1.5.98.3" evidence="5"/>